<feature type="domain" description="Agd3 C-terminal" evidence="5">
    <location>
        <begin position="987"/>
        <end position="1055"/>
    </location>
</feature>
<reference evidence="6 7" key="1">
    <citation type="submission" date="2015-09" db="EMBL/GenBank/DDBJ databases">
        <title>Draft genome of a European isolate of the apple canker pathogen Neonectria ditissima.</title>
        <authorList>
            <person name="Gomez-Cortecero A."/>
            <person name="Harrison R.J."/>
            <person name="Armitage A.D."/>
        </authorList>
    </citation>
    <scope>NUCLEOTIDE SEQUENCE [LARGE SCALE GENOMIC DNA]</scope>
    <source>
        <strain evidence="6 7">R09/05</strain>
    </source>
</reference>
<dbReference type="PANTHER" id="PTHR31002:SF34">
    <property type="entry name" value="CELL WALL PROTEIN CWP1-RELATED"/>
    <property type="match status" value="1"/>
</dbReference>
<gene>
    <name evidence="6" type="ORF">AK830_g3864</name>
</gene>
<evidence type="ECO:0000259" key="5">
    <source>
        <dbReference type="Pfam" id="PF25117"/>
    </source>
</evidence>
<evidence type="ECO:0000256" key="2">
    <source>
        <dbReference type="SAM" id="SignalP"/>
    </source>
</evidence>
<sequence length="1058" mass="110899">MRHVAIAIAALGFSNLGHAAKCIPTGTGTATAAPGTVTNKLPNGDFVDGLDGFNTTGTVEHVEDEGYDQNCHDSNGAIMMKVGDDDLVPDTNSIHRRHGGRHKVMASYKNKNKKRAAFTSSSVSTTVPSLTAGVKYTAQFFYYIIYNAKANNCRIQGFFDGKNIANSTYFPVVYVPISNWINVNGTATAAGSTGVFKIVVSCTTGFAEVYIDNISVSKAVATTSSSTSSTASSTRSSTTSSSSAAASSTSLSTVVTSTTASSTSLSTAVSSTAAPSTAASSTAASSTAQSSAASSTAAATSSSQSSAAAAAAAASSSSAQSSAASSTAGSSTAGSSTAGSSTDSGQSSAASSSGQSSADSSTASSATDSGQSTAASSSASSSSTSNPNNAVVDSTILVIASSSDIAGDATLGLLGYGIPYQTLIVSQSGVDLPKLNSSSTRGNFGGIIIMDSIAYEFSTGWASGLTDDQWTALYTYQTSFNVRMVRINEYPGAKFGTTVVGAGCCDGTFDQTVSFTDTSDFPTANLKTKAEVSTAGLWHVPAIITDKSTTKQIAKFGITTGFPVESVAGVINNFNGREQFVWFIGWAPSWSLTSNYLQHAHIHWMTRGVFLGKRKTHLSCQIDDVQISTSLYYPPDSPDFTITIADLEAHVSWQKDFVSRLPDGSNFWLELGHNGNGDIINSTLGDTKSLCKPSDAVYYDSPNGTALEFQKTLGTGVDIWPTGYEKYSWSAACAQLGAFAAWFTVASNRNQFAHVSHTFSHLSLNNATYHDVKREIQFNQAWFAQTGIDQATNWSPNGLIPPAITGLHNGDAIQAWMDNKIIYVVGDNTRPILRNPKNSYWPLITTAAGNGYDGLTIVPRFSTAIYFNCHTMECTLNEWIATSAGKGTYFDLLDASKASSVRNLLALMSDPYMFHQANMHQTTVLPITVGTQTGKMSLVMSWTETMAQELMRLTNWPIKSLKHDDIAKYFLNRQAVDGCNPALSYTYSSDGQSIKAVTVTADGNSCAVPIPVTIPSGSASASGGSATADQVGSEPPIQWVTLSGSPVTLSLSSPVPLL</sequence>
<dbReference type="AlphaFoldDB" id="A0A0P7BH66"/>
<name>A0A0P7BH66_9HYPO</name>
<evidence type="ECO:0000256" key="1">
    <source>
        <dbReference type="SAM" id="MobiDB-lite"/>
    </source>
</evidence>
<evidence type="ECO:0000313" key="7">
    <source>
        <dbReference type="Proteomes" id="UP000050424"/>
    </source>
</evidence>
<dbReference type="SUPFAM" id="SSF88713">
    <property type="entry name" value="Glycoside hydrolase/deacetylase"/>
    <property type="match status" value="1"/>
</dbReference>
<dbReference type="InterPro" id="IPR056827">
    <property type="entry name" value="CBM87_Agd3"/>
</dbReference>
<comment type="caution">
    <text evidence="6">The sequence shown here is derived from an EMBL/GenBank/DDBJ whole genome shotgun (WGS) entry which is preliminary data.</text>
</comment>
<dbReference type="OrthoDB" id="2113314at2759"/>
<dbReference type="Pfam" id="PF25116">
    <property type="entry name" value="CBM87_Agd3"/>
    <property type="match status" value="1"/>
</dbReference>
<dbReference type="STRING" id="78410.A0A0P7BH66"/>
<dbReference type="PANTHER" id="PTHR31002">
    <property type="entry name" value="SERIPAUPERIN"/>
    <property type="match status" value="1"/>
</dbReference>
<dbReference type="InterPro" id="IPR056825">
    <property type="entry name" value="Agd3_C"/>
</dbReference>
<dbReference type="InterPro" id="IPR011330">
    <property type="entry name" value="Glyco_hydro/deAcase_b/a-brl"/>
</dbReference>
<dbReference type="InterPro" id="IPR050788">
    <property type="entry name" value="Yeast_SRP1/TIP1_CWP"/>
</dbReference>
<feature type="region of interest" description="Disordered" evidence="1">
    <location>
        <begin position="321"/>
        <end position="388"/>
    </location>
</feature>
<dbReference type="GO" id="GO:0005975">
    <property type="term" value="P:carbohydrate metabolic process"/>
    <property type="evidence" value="ECO:0007669"/>
    <property type="project" value="InterPro"/>
</dbReference>
<feature type="signal peptide" evidence="2">
    <location>
        <begin position="1"/>
        <end position="19"/>
    </location>
</feature>
<keyword evidence="7" id="KW-1185">Reference proteome</keyword>
<evidence type="ECO:0000313" key="6">
    <source>
        <dbReference type="EMBL" id="KPM42687.1"/>
    </source>
</evidence>
<evidence type="ECO:0008006" key="8">
    <source>
        <dbReference type="Google" id="ProtNLM"/>
    </source>
</evidence>
<dbReference type="Proteomes" id="UP000050424">
    <property type="component" value="Unassembled WGS sequence"/>
</dbReference>
<organism evidence="6 7">
    <name type="scientific">Neonectria ditissima</name>
    <dbReference type="NCBI Taxonomy" id="78410"/>
    <lineage>
        <taxon>Eukaryota</taxon>
        <taxon>Fungi</taxon>
        <taxon>Dikarya</taxon>
        <taxon>Ascomycota</taxon>
        <taxon>Pezizomycotina</taxon>
        <taxon>Sordariomycetes</taxon>
        <taxon>Hypocreomycetidae</taxon>
        <taxon>Hypocreales</taxon>
        <taxon>Nectriaceae</taxon>
        <taxon>Neonectria</taxon>
    </lineage>
</organism>
<feature type="domain" description="Agd3 CBM87" evidence="4">
    <location>
        <begin position="392"/>
        <end position="604"/>
    </location>
</feature>
<dbReference type="Pfam" id="PF25117">
    <property type="entry name" value="Agd3_C"/>
    <property type="match status" value="1"/>
</dbReference>
<protein>
    <recommendedName>
        <fullName evidence="8">Extracellular serine-rich protein</fullName>
    </recommendedName>
</protein>
<accession>A0A0P7BH66</accession>
<dbReference type="InterPro" id="IPR056826">
    <property type="entry name" value="Agd3_CE"/>
</dbReference>
<dbReference type="EMBL" id="LKCW01000044">
    <property type="protein sequence ID" value="KPM42687.1"/>
    <property type="molecule type" value="Genomic_DNA"/>
</dbReference>
<evidence type="ECO:0000259" key="4">
    <source>
        <dbReference type="Pfam" id="PF25116"/>
    </source>
</evidence>
<feature type="chain" id="PRO_5006135820" description="Extracellular serine-rich protein" evidence="2">
    <location>
        <begin position="20"/>
        <end position="1058"/>
    </location>
</feature>
<feature type="domain" description="Agd3 deacetylase" evidence="3">
    <location>
        <begin position="618"/>
        <end position="984"/>
    </location>
</feature>
<evidence type="ECO:0000259" key="3">
    <source>
        <dbReference type="Pfam" id="PF25115"/>
    </source>
</evidence>
<feature type="compositionally biased region" description="Low complexity" evidence="1">
    <location>
        <begin position="321"/>
        <end position="385"/>
    </location>
</feature>
<proteinExistence type="predicted"/>
<dbReference type="Pfam" id="PF25115">
    <property type="entry name" value="Agd3_CE"/>
    <property type="match status" value="1"/>
</dbReference>
<keyword evidence="2" id="KW-0732">Signal</keyword>